<sequence>MVDIIKQDMTDIWAVAGDVVAPDSAKVRAGWGVEAVPRQWWNWFENRQDSNIAYMLQKGIPEWDQFTEYLTNKSYVQRNNIVYKCILTGVNKDPATTPANWVKAFPESSAYLETIRPLAVSNNSMAFIDGTGTAQNTPSTAYGRSVLNVADAAAARTLTGSQQANSNLTALSAVAASTNALPYFTGTSTMGTTVLTQAARDILAGVDYAAIRATLQLTSAATTQLQANALERDISKIMRVGAFGLGSFLDLRTHVYATGVPSDCFSAGTVFGLVNGGVGGLEIPGLSGTWYGVLQVNGHSVDGTAIGAVSRVFITNNGRVFSQAAASASAWGTWAESWTNSNLVKTASATDNTAGRMLKVGDFGIGSQGVLVGDINALSNTGTGFYLLGIPFTGSPIAGSAATVIHQALDNERTQIATTSGTAVRTFIRKYASGAWQPWAEIYNSSNTQAIVDQVTLGIQPTLDAKLDKAGGTMTGQLLVPSVELGSKTAASTPFLDFNSSGLGVDYDARIFGSNGTSTTGNGRLNYTAAGHTFTGLITGTITTAQGLTGNINISQVNSLQASLDGKMPTGGGAYTPTLHAVRAVSTMDAGIGQGVIMGWNESGTGAAAFINNQGGGSGGFVFRNVNVSNTVETGRVTFGGTGGITCVGLTSNGDIYATSSVISANHLYAGGANGARFHSDGNVWGSVWGGYLSNWMFANLVYKSTLQSDTVNQVPNGAIGSYAFCYTQVGATNGQQVGSGNLLYGFAAGQGGQNPPGTWRCMGDVSAGQRTLFQRVA</sequence>
<dbReference type="Gene3D" id="6.20.70.20">
    <property type="match status" value="1"/>
</dbReference>
<reference evidence="1 2" key="1">
    <citation type="submission" date="2017-09" db="EMBL/GenBank/DDBJ databases">
        <authorList>
            <person name="Ehlers B."/>
            <person name="Leendertz F.H."/>
        </authorList>
    </citation>
    <scope>NUCLEOTIDE SEQUENCE [LARGE SCALE GENOMIC DNA]</scope>
</reference>
<evidence type="ECO:0008006" key="3">
    <source>
        <dbReference type="Google" id="ProtNLM"/>
    </source>
</evidence>
<gene>
    <name evidence="1" type="ORF">CNR37_00171</name>
</gene>
<accession>A0A2H4P879</accession>
<dbReference type="CDD" id="cd19958">
    <property type="entry name" value="pyocin_knob"/>
    <property type="match status" value="1"/>
</dbReference>
<keyword evidence="2" id="KW-1185">Reference proteome</keyword>
<evidence type="ECO:0000313" key="1">
    <source>
        <dbReference type="EMBL" id="ATW58378.1"/>
    </source>
</evidence>
<dbReference type="EMBL" id="MG018930">
    <property type="protein sequence ID" value="ATW58378.1"/>
    <property type="molecule type" value="Genomic_DNA"/>
</dbReference>
<proteinExistence type="predicted"/>
<organism evidence="1 2">
    <name type="scientific">Pseudomonas phage ventosus</name>
    <dbReference type="NCBI Taxonomy" id="2048980"/>
    <lineage>
        <taxon>Viruses</taxon>
        <taxon>Duplodnaviria</taxon>
        <taxon>Heunggongvirae</taxon>
        <taxon>Uroviricota</taxon>
        <taxon>Caudoviricetes</taxon>
        <taxon>Vandenendeviridae</taxon>
        <taxon>Gorskivirinae</taxon>
        <taxon>Ventosusvirus</taxon>
        <taxon>Ventosusvirus ventosus</taxon>
    </lineage>
</organism>
<dbReference type="Proteomes" id="UP000241096">
    <property type="component" value="Segment"/>
</dbReference>
<protein>
    <recommendedName>
        <fullName evidence="3">Tail fiber protein</fullName>
    </recommendedName>
</protein>
<evidence type="ECO:0000313" key="2">
    <source>
        <dbReference type="Proteomes" id="UP000241096"/>
    </source>
</evidence>
<name>A0A2H4P879_9CAUD</name>